<evidence type="ECO:0000313" key="2">
    <source>
        <dbReference type="Proteomes" id="UP000799764"/>
    </source>
</evidence>
<evidence type="ECO:0000313" key="1">
    <source>
        <dbReference type="EMBL" id="KAF2445879.1"/>
    </source>
</evidence>
<name>A0A9P4UBR3_9PLEO</name>
<sequence>MSCQCWQLFKGEFLSEITACELPAVPARCWLLCRPLFSFSTVCERAPECVQPIAPFARWRKRVIPWTTADARHELRWLVVYPPAIERVLPHESLISRTQRTTAVVSEDTHCHISPWPAQAWKNNCIELLSNTRSRRTPHCKSRASRSKGEVSIMLRTMVVGANTSVCHGRYLT</sequence>
<accession>A0A9P4UBR3</accession>
<comment type="caution">
    <text evidence="1">The sequence shown here is derived from an EMBL/GenBank/DDBJ whole genome shotgun (WGS) entry which is preliminary data.</text>
</comment>
<reference evidence="1" key="1">
    <citation type="journal article" date="2020" name="Stud. Mycol.">
        <title>101 Dothideomycetes genomes: a test case for predicting lifestyles and emergence of pathogens.</title>
        <authorList>
            <person name="Haridas S."/>
            <person name="Albert R."/>
            <person name="Binder M."/>
            <person name="Bloem J."/>
            <person name="Labutti K."/>
            <person name="Salamov A."/>
            <person name="Andreopoulos B."/>
            <person name="Baker S."/>
            <person name="Barry K."/>
            <person name="Bills G."/>
            <person name="Bluhm B."/>
            <person name="Cannon C."/>
            <person name="Castanera R."/>
            <person name="Culley D."/>
            <person name="Daum C."/>
            <person name="Ezra D."/>
            <person name="Gonzalez J."/>
            <person name="Henrissat B."/>
            <person name="Kuo A."/>
            <person name="Liang C."/>
            <person name="Lipzen A."/>
            <person name="Lutzoni F."/>
            <person name="Magnuson J."/>
            <person name="Mondo S."/>
            <person name="Nolan M."/>
            <person name="Ohm R."/>
            <person name="Pangilinan J."/>
            <person name="Park H.-J."/>
            <person name="Ramirez L."/>
            <person name="Alfaro M."/>
            <person name="Sun H."/>
            <person name="Tritt A."/>
            <person name="Yoshinaga Y."/>
            <person name="Zwiers L.-H."/>
            <person name="Turgeon B."/>
            <person name="Goodwin S."/>
            <person name="Spatafora J."/>
            <person name="Crous P."/>
            <person name="Grigoriev I."/>
        </authorList>
    </citation>
    <scope>NUCLEOTIDE SEQUENCE</scope>
    <source>
        <strain evidence="1">CBS 690.94</strain>
    </source>
</reference>
<keyword evidence="2" id="KW-1185">Reference proteome</keyword>
<proteinExistence type="predicted"/>
<protein>
    <submittedName>
        <fullName evidence="1">Uncharacterized protein</fullName>
    </submittedName>
</protein>
<dbReference type="AlphaFoldDB" id="A0A9P4UBR3"/>
<dbReference type="Proteomes" id="UP000799764">
    <property type="component" value="Unassembled WGS sequence"/>
</dbReference>
<gene>
    <name evidence="1" type="ORF">P171DRAFT_275177</name>
</gene>
<organism evidence="1 2">
    <name type="scientific">Karstenula rhodostoma CBS 690.94</name>
    <dbReference type="NCBI Taxonomy" id="1392251"/>
    <lineage>
        <taxon>Eukaryota</taxon>
        <taxon>Fungi</taxon>
        <taxon>Dikarya</taxon>
        <taxon>Ascomycota</taxon>
        <taxon>Pezizomycotina</taxon>
        <taxon>Dothideomycetes</taxon>
        <taxon>Pleosporomycetidae</taxon>
        <taxon>Pleosporales</taxon>
        <taxon>Massarineae</taxon>
        <taxon>Didymosphaeriaceae</taxon>
        <taxon>Karstenula</taxon>
    </lineage>
</organism>
<dbReference type="EMBL" id="MU001499">
    <property type="protein sequence ID" value="KAF2445879.1"/>
    <property type="molecule type" value="Genomic_DNA"/>
</dbReference>